<reference evidence="1 2" key="1">
    <citation type="journal article" date="2019" name="Int. J. Syst. Evol. Microbiol.">
        <title>The Global Catalogue of Microorganisms (GCM) 10K type strain sequencing project: providing services to taxonomists for standard genome sequencing and annotation.</title>
        <authorList>
            <consortium name="The Broad Institute Genomics Platform"/>
            <consortium name="The Broad Institute Genome Sequencing Center for Infectious Disease"/>
            <person name="Wu L."/>
            <person name="Ma J."/>
        </authorList>
    </citation>
    <scope>NUCLEOTIDE SEQUENCE [LARGE SCALE GENOMIC DNA]</scope>
    <source>
        <strain evidence="1 2">JCM 13250</strain>
    </source>
</reference>
<protein>
    <submittedName>
        <fullName evidence="1">Uncharacterized protein</fullName>
    </submittedName>
</protein>
<dbReference type="RefSeq" id="WP_344135653.1">
    <property type="nucleotide sequence ID" value="NZ_BAAALT010000158.1"/>
</dbReference>
<accession>A0ABN2MEE2</accession>
<name>A0ABN2MEE2_9ACTN</name>
<proteinExistence type="predicted"/>
<keyword evidence="2" id="KW-1185">Reference proteome</keyword>
<dbReference type="EMBL" id="BAAALT010000158">
    <property type="protein sequence ID" value="GAA1818932.1"/>
    <property type="molecule type" value="Genomic_DNA"/>
</dbReference>
<dbReference type="Proteomes" id="UP001500218">
    <property type="component" value="Unassembled WGS sequence"/>
</dbReference>
<evidence type="ECO:0000313" key="2">
    <source>
        <dbReference type="Proteomes" id="UP001500218"/>
    </source>
</evidence>
<evidence type="ECO:0000313" key="1">
    <source>
        <dbReference type="EMBL" id="GAA1818932.1"/>
    </source>
</evidence>
<organism evidence="1 2">
    <name type="scientific">Luedemannella flava</name>
    <dbReference type="NCBI Taxonomy" id="349316"/>
    <lineage>
        <taxon>Bacteria</taxon>
        <taxon>Bacillati</taxon>
        <taxon>Actinomycetota</taxon>
        <taxon>Actinomycetes</taxon>
        <taxon>Micromonosporales</taxon>
        <taxon>Micromonosporaceae</taxon>
        <taxon>Luedemannella</taxon>
    </lineage>
</organism>
<comment type="caution">
    <text evidence="1">The sequence shown here is derived from an EMBL/GenBank/DDBJ whole genome shotgun (WGS) entry which is preliminary data.</text>
</comment>
<gene>
    <name evidence="1" type="ORF">GCM10009682_44560</name>
</gene>
<sequence>MGDRVLPGGKKVIGGGAEVSGGGGEVLLTGMYPLNTAVYADAHEDQWSSTTMWSLKVHAICADPLPGREYVSERSITARFDKGTTVVCPAGKSVVGSGVLVYPNGGLVSIQTLNPGSYNGSEFVAVRGAVDDPAYIDSWRIDGVRHLRQDVGRRVAAMSRP</sequence>